<dbReference type="SUPFAM" id="SSF101941">
    <property type="entry name" value="NAC domain"/>
    <property type="match status" value="1"/>
</dbReference>
<keyword evidence="3" id="KW-0804">Transcription</keyword>
<feature type="domain" description="NAC" evidence="5">
    <location>
        <begin position="10"/>
        <end position="183"/>
    </location>
</feature>
<evidence type="ECO:0000256" key="2">
    <source>
        <dbReference type="ARBA" id="ARBA00023125"/>
    </source>
</evidence>
<dbReference type="EMBL" id="JBBPBN010000010">
    <property type="protein sequence ID" value="KAK9030050.1"/>
    <property type="molecule type" value="Genomic_DNA"/>
</dbReference>
<protein>
    <recommendedName>
        <fullName evidence="5">NAC domain-containing protein</fullName>
    </recommendedName>
</protein>
<proteinExistence type="predicted"/>
<evidence type="ECO:0000256" key="3">
    <source>
        <dbReference type="ARBA" id="ARBA00023163"/>
    </source>
</evidence>
<keyword evidence="7" id="KW-1185">Reference proteome</keyword>
<dbReference type="Proteomes" id="UP001396334">
    <property type="component" value="Unassembled WGS sequence"/>
</dbReference>
<keyword evidence="2" id="KW-0238">DNA-binding</keyword>
<dbReference type="PANTHER" id="PTHR31719">
    <property type="entry name" value="NAC TRANSCRIPTION FACTOR 56"/>
    <property type="match status" value="1"/>
</dbReference>
<dbReference type="PROSITE" id="PS51005">
    <property type="entry name" value="NAC"/>
    <property type="match status" value="1"/>
</dbReference>
<dbReference type="Gene3D" id="2.170.150.80">
    <property type="entry name" value="NAC domain"/>
    <property type="match status" value="1"/>
</dbReference>
<gene>
    <name evidence="6" type="ORF">V6N11_031488</name>
</gene>
<keyword evidence="1" id="KW-0805">Transcription regulation</keyword>
<dbReference type="PANTHER" id="PTHR31719:SF164">
    <property type="entry name" value="NAC DOMAIN-CONTAINING PROTEIN"/>
    <property type="match status" value="1"/>
</dbReference>
<sequence>MTSDQYMVRIPPGFRFVPTDYELIKYYLSNKLKGQPLPCDKHIHEREIYGEKNKEPWNIFGETSSKTFYVFIELRKKGEERTIDRIAGSGTWKGQRTYLVMDSEKNHLDHWVLCRIYNKNGKDGPLELDEDDSEDDMLGTVPPSASIDSQHNGEFQLPTEGSSFGALHDTQGDSLFDARMESDGLNNGLFLNQLLTEGSSFEAIHDGQEDSVFDAVMGSDGINNGLSHRFTVSKTKPHGLVPAKDSVGITMMVEIWRMPHCQASYRQALLCSRNNSSKQCWGQWEMGFLALHINFQVPTAAINSIPNISAH</sequence>
<evidence type="ECO:0000259" key="5">
    <source>
        <dbReference type="PROSITE" id="PS51005"/>
    </source>
</evidence>
<reference evidence="6 7" key="1">
    <citation type="journal article" date="2024" name="G3 (Bethesda)">
        <title>Genome assembly of Hibiscus sabdariffa L. provides insights into metabolisms of medicinal natural products.</title>
        <authorList>
            <person name="Kim T."/>
        </authorList>
    </citation>
    <scope>NUCLEOTIDE SEQUENCE [LARGE SCALE GENOMIC DNA]</scope>
    <source>
        <strain evidence="6">TK-2024</strain>
        <tissue evidence="6">Old leaves</tissue>
    </source>
</reference>
<evidence type="ECO:0000313" key="6">
    <source>
        <dbReference type="EMBL" id="KAK9030050.1"/>
    </source>
</evidence>
<evidence type="ECO:0000256" key="4">
    <source>
        <dbReference type="ARBA" id="ARBA00023242"/>
    </source>
</evidence>
<comment type="caution">
    <text evidence="6">The sequence shown here is derived from an EMBL/GenBank/DDBJ whole genome shotgun (WGS) entry which is preliminary data.</text>
</comment>
<dbReference type="InterPro" id="IPR036093">
    <property type="entry name" value="NAC_dom_sf"/>
</dbReference>
<evidence type="ECO:0000313" key="7">
    <source>
        <dbReference type="Proteomes" id="UP001396334"/>
    </source>
</evidence>
<name>A0ABR2SYC6_9ROSI</name>
<organism evidence="6 7">
    <name type="scientific">Hibiscus sabdariffa</name>
    <name type="common">roselle</name>
    <dbReference type="NCBI Taxonomy" id="183260"/>
    <lineage>
        <taxon>Eukaryota</taxon>
        <taxon>Viridiplantae</taxon>
        <taxon>Streptophyta</taxon>
        <taxon>Embryophyta</taxon>
        <taxon>Tracheophyta</taxon>
        <taxon>Spermatophyta</taxon>
        <taxon>Magnoliopsida</taxon>
        <taxon>eudicotyledons</taxon>
        <taxon>Gunneridae</taxon>
        <taxon>Pentapetalae</taxon>
        <taxon>rosids</taxon>
        <taxon>malvids</taxon>
        <taxon>Malvales</taxon>
        <taxon>Malvaceae</taxon>
        <taxon>Malvoideae</taxon>
        <taxon>Hibiscus</taxon>
    </lineage>
</organism>
<dbReference type="Pfam" id="PF02365">
    <property type="entry name" value="NAM"/>
    <property type="match status" value="1"/>
</dbReference>
<evidence type="ECO:0000256" key="1">
    <source>
        <dbReference type="ARBA" id="ARBA00023015"/>
    </source>
</evidence>
<accession>A0ABR2SYC6</accession>
<keyword evidence="4" id="KW-0539">Nucleus</keyword>
<dbReference type="InterPro" id="IPR003441">
    <property type="entry name" value="NAC-dom"/>
</dbReference>